<name>A0A9D4HYM7_DREPO</name>
<dbReference type="Proteomes" id="UP000828390">
    <property type="component" value="Unassembled WGS sequence"/>
</dbReference>
<reference evidence="1" key="1">
    <citation type="journal article" date="2019" name="bioRxiv">
        <title>The Genome of the Zebra Mussel, Dreissena polymorpha: A Resource for Invasive Species Research.</title>
        <authorList>
            <person name="McCartney M.A."/>
            <person name="Auch B."/>
            <person name="Kono T."/>
            <person name="Mallez S."/>
            <person name="Zhang Y."/>
            <person name="Obille A."/>
            <person name="Becker A."/>
            <person name="Abrahante J.E."/>
            <person name="Garbe J."/>
            <person name="Badalamenti J.P."/>
            <person name="Herman A."/>
            <person name="Mangelson H."/>
            <person name="Liachko I."/>
            <person name="Sullivan S."/>
            <person name="Sone E.D."/>
            <person name="Koren S."/>
            <person name="Silverstein K.A.T."/>
            <person name="Beckman K.B."/>
            <person name="Gohl D.M."/>
        </authorList>
    </citation>
    <scope>NUCLEOTIDE SEQUENCE</scope>
    <source>
        <strain evidence="1">Duluth1</strain>
        <tissue evidence="1">Whole animal</tissue>
    </source>
</reference>
<evidence type="ECO:0000313" key="1">
    <source>
        <dbReference type="EMBL" id="KAH3740215.1"/>
    </source>
</evidence>
<comment type="caution">
    <text evidence="1">The sequence shown here is derived from an EMBL/GenBank/DDBJ whole genome shotgun (WGS) entry which is preliminary data.</text>
</comment>
<evidence type="ECO:0000313" key="2">
    <source>
        <dbReference type="Proteomes" id="UP000828390"/>
    </source>
</evidence>
<reference evidence="1" key="2">
    <citation type="submission" date="2020-11" db="EMBL/GenBank/DDBJ databases">
        <authorList>
            <person name="McCartney M.A."/>
            <person name="Auch B."/>
            <person name="Kono T."/>
            <person name="Mallez S."/>
            <person name="Becker A."/>
            <person name="Gohl D.M."/>
            <person name="Silverstein K.A.T."/>
            <person name="Koren S."/>
            <person name="Bechman K.B."/>
            <person name="Herman A."/>
            <person name="Abrahante J.E."/>
            <person name="Garbe J."/>
        </authorList>
    </citation>
    <scope>NUCLEOTIDE SEQUENCE</scope>
    <source>
        <strain evidence="1">Duluth1</strain>
        <tissue evidence="1">Whole animal</tissue>
    </source>
</reference>
<dbReference type="AlphaFoldDB" id="A0A9D4HYM7"/>
<keyword evidence="2" id="KW-1185">Reference proteome</keyword>
<dbReference type="EMBL" id="JAIWYP010000011">
    <property type="protein sequence ID" value="KAH3740215.1"/>
    <property type="molecule type" value="Genomic_DNA"/>
</dbReference>
<sequence length="103" mass="11922">MCVPELLRCETYRGNIGTSNSSGCLLPFDGMYDCICLQIDPYLYYLQYLTYRKLNQEPKLLEAFKKLSKFTEIMKSAKYKPSQGEAFVSCGHLYLFEHARALL</sequence>
<organism evidence="1 2">
    <name type="scientific">Dreissena polymorpha</name>
    <name type="common">Zebra mussel</name>
    <name type="synonym">Mytilus polymorpha</name>
    <dbReference type="NCBI Taxonomy" id="45954"/>
    <lineage>
        <taxon>Eukaryota</taxon>
        <taxon>Metazoa</taxon>
        <taxon>Spiralia</taxon>
        <taxon>Lophotrochozoa</taxon>
        <taxon>Mollusca</taxon>
        <taxon>Bivalvia</taxon>
        <taxon>Autobranchia</taxon>
        <taxon>Heteroconchia</taxon>
        <taxon>Euheterodonta</taxon>
        <taxon>Imparidentia</taxon>
        <taxon>Neoheterodontei</taxon>
        <taxon>Myida</taxon>
        <taxon>Dreissenoidea</taxon>
        <taxon>Dreissenidae</taxon>
        <taxon>Dreissena</taxon>
    </lineage>
</organism>
<accession>A0A9D4HYM7</accession>
<gene>
    <name evidence="1" type="ORF">DPMN_046914</name>
</gene>
<proteinExistence type="predicted"/>
<protein>
    <submittedName>
        <fullName evidence="1">Uncharacterized protein</fullName>
    </submittedName>
</protein>